<accession>A0A6A6HEB4</accession>
<evidence type="ECO:0000256" key="1">
    <source>
        <dbReference type="SAM" id="Phobius"/>
    </source>
</evidence>
<name>A0A6A6HEB4_VIRVR</name>
<dbReference type="AlphaFoldDB" id="A0A6A6HEB4"/>
<gene>
    <name evidence="2" type="ORF">EV356DRAFT_498468</name>
</gene>
<organism evidence="2 3">
    <name type="scientific">Viridothelium virens</name>
    <name type="common">Speckled blister lichen</name>
    <name type="synonym">Trypethelium virens</name>
    <dbReference type="NCBI Taxonomy" id="1048519"/>
    <lineage>
        <taxon>Eukaryota</taxon>
        <taxon>Fungi</taxon>
        <taxon>Dikarya</taxon>
        <taxon>Ascomycota</taxon>
        <taxon>Pezizomycotina</taxon>
        <taxon>Dothideomycetes</taxon>
        <taxon>Dothideomycetes incertae sedis</taxon>
        <taxon>Trypetheliales</taxon>
        <taxon>Trypetheliaceae</taxon>
        <taxon>Viridothelium</taxon>
    </lineage>
</organism>
<evidence type="ECO:0000313" key="3">
    <source>
        <dbReference type="Proteomes" id="UP000800092"/>
    </source>
</evidence>
<evidence type="ECO:0000313" key="2">
    <source>
        <dbReference type="EMBL" id="KAF2236435.1"/>
    </source>
</evidence>
<proteinExistence type="predicted"/>
<sequence length="81" mass="9564">MHYRGSSRRCYRTCRKTLLTPHAPLYNLRIYSTYLILHYVLIWLLACGPYTHPGCAEARRQYYSLLIFSQLPESPNNQLSL</sequence>
<dbReference type="EMBL" id="ML991785">
    <property type="protein sequence ID" value="KAF2236435.1"/>
    <property type="molecule type" value="Genomic_DNA"/>
</dbReference>
<keyword evidence="1" id="KW-1133">Transmembrane helix</keyword>
<keyword evidence="1" id="KW-0472">Membrane</keyword>
<keyword evidence="1" id="KW-0812">Transmembrane</keyword>
<dbReference type="Proteomes" id="UP000800092">
    <property type="component" value="Unassembled WGS sequence"/>
</dbReference>
<keyword evidence="3" id="KW-1185">Reference proteome</keyword>
<feature type="transmembrane region" description="Helical" evidence="1">
    <location>
        <begin position="31"/>
        <end position="51"/>
    </location>
</feature>
<reference evidence="2" key="1">
    <citation type="journal article" date="2020" name="Stud. Mycol.">
        <title>101 Dothideomycetes genomes: a test case for predicting lifestyles and emergence of pathogens.</title>
        <authorList>
            <person name="Haridas S."/>
            <person name="Albert R."/>
            <person name="Binder M."/>
            <person name="Bloem J."/>
            <person name="Labutti K."/>
            <person name="Salamov A."/>
            <person name="Andreopoulos B."/>
            <person name="Baker S."/>
            <person name="Barry K."/>
            <person name="Bills G."/>
            <person name="Bluhm B."/>
            <person name="Cannon C."/>
            <person name="Castanera R."/>
            <person name="Culley D."/>
            <person name="Daum C."/>
            <person name="Ezra D."/>
            <person name="Gonzalez J."/>
            <person name="Henrissat B."/>
            <person name="Kuo A."/>
            <person name="Liang C."/>
            <person name="Lipzen A."/>
            <person name="Lutzoni F."/>
            <person name="Magnuson J."/>
            <person name="Mondo S."/>
            <person name="Nolan M."/>
            <person name="Ohm R."/>
            <person name="Pangilinan J."/>
            <person name="Park H.-J."/>
            <person name="Ramirez L."/>
            <person name="Alfaro M."/>
            <person name="Sun H."/>
            <person name="Tritt A."/>
            <person name="Yoshinaga Y."/>
            <person name="Zwiers L.-H."/>
            <person name="Turgeon B."/>
            <person name="Goodwin S."/>
            <person name="Spatafora J."/>
            <person name="Crous P."/>
            <person name="Grigoriev I."/>
        </authorList>
    </citation>
    <scope>NUCLEOTIDE SEQUENCE</scope>
    <source>
        <strain evidence="2">Tuck. ex Michener</strain>
    </source>
</reference>
<protein>
    <submittedName>
        <fullName evidence="2">Uncharacterized protein</fullName>
    </submittedName>
</protein>